<name>A0AAV0C9I3_9ASTE</name>
<dbReference type="AlphaFoldDB" id="A0AAV0C9I3"/>
<organism evidence="2 3">
    <name type="scientific">Cuscuta epithymum</name>
    <dbReference type="NCBI Taxonomy" id="186058"/>
    <lineage>
        <taxon>Eukaryota</taxon>
        <taxon>Viridiplantae</taxon>
        <taxon>Streptophyta</taxon>
        <taxon>Embryophyta</taxon>
        <taxon>Tracheophyta</taxon>
        <taxon>Spermatophyta</taxon>
        <taxon>Magnoliopsida</taxon>
        <taxon>eudicotyledons</taxon>
        <taxon>Gunneridae</taxon>
        <taxon>Pentapetalae</taxon>
        <taxon>asterids</taxon>
        <taxon>lamiids</taxon>
        <taxon>Solanales</taxon>
        <taxon>Convolvulaceae</taxon>
        <taxon>Cuscuteae</taxon>
        <taxon>Cuscuta</taxon>
        <taxon>Cuscuta subgen. Cuscuta</taxon>
    </lineage>
</organism>
<protein>
    <submittedName>
        <fullName evidence="2">Uncharacterized protein</fullName>
    </submittedName>
</protein>
<proteinExistence type="predicted"/>
<evidence type="ECO:0000313" key="3">
    <source>
        <dbReference type="Proteomes" id="UP001152523"/>
    </source>
</evidence>
<gene>
    <name evidence="2" type="ORF">CEPIT_LOCUS2832</name>
</gene>
<sequence>MEGQPDDDDIFSTRPPDHSRKVWECVRKYVKDKKQKRKEVRDAKKTRKICEKEEWYSDGEKEEFREDEFEWSETVDMQCSWAQ</sequence>
<accession>A0AAV0C9I3</accession>
<evidence type="ECO:0000313" key="2">
    <source>
        <dbReference type="EMBL" id="CAH9068705.1"/>
    </source>
</evidence>
<dbReference type="Proteomes" id="UP001152523">
    <property type="component" value="Unassembled WGS sequence"/>
</dbReference>
<keyword evidence="3" id="KW-1185">Reference proteome</keyword>
<comment type="caution">
    <text evidence="2">The sequence shown here is derived from an EMBL/GenBank/DDBJ whole genome shotgun (WGS) entry which is preliminary data.</text>
</comment>
<reference evidence="2" key="1">
    <citation type="submission" date="2022-07" db="EMBL/GenBank/DDBJ databases">
        <authorList>
            <person name="Macas J."/>
            <person name="Novak P."/>
            <person name="Neumann P."/>
        </authorList>
    </citation>
    <scope>NUCLEOTIDE SEQUENCE</scope>
</reference>
<dbReference type="EMBL" id="CAMAPF010000015">
    <property type="protein sequence ID" value="CAH9068705.1"/>
    <property type="molecule type" value="Genomic_DNA"/>
</dbReference>
<evidence type="ECO:0000256" key="1">
    <source>
        <dbReference type="SAM" id="Coils"/>
    </source>
</evidence>
<feature type="coiled-coil region" evidence="1">
    <location>
        <begin position="26"/>
        <end position="53"/>
    </location>
</feature>
<keyword evidence="1" id="KW-0175">Coiled coil</keyword>